<sequence length="95" mass="10250">MPFFLVTQTVLIEADDEQAAALKAVDLVRAGGEITVAVKADEIKTTYITVPAQVIEAHALVVDEEVEGSDPASADKEAKNESFLKRIFSSVSFRP</sequence>
<organism evidence="1 2">
    <name type="scientific">Rhizobium skierniewicense</name>
    <dbReference type="NCBI Taxonomy" id="984260"/>
    <lineage>
        <taxon>Bacteria</taxon>
        <taxon>Pseudomonadati</taxon>
        <taxon>Pseudomonadota</taxon>
        <taxon>Alphaproteobacteria</taxon>
        <taxon>Hyphomicrobiales</taxon>
        <taxon>Rhizobiaceae</taxon>
        <taxon>Rhizobium/Agrobacterium group</taxon>
        <taxon>Rhizobium</taxon>
    </lineage>
</organism>
<evidence type="ECO:0000313" key="1">
    <source>
        <dbReference type="EMBL" id="MBB3948440.1"/>
    </source>
</evidence>
<dbReference type="EMBL" id="JACIDV010000018">
    <property type="protein sequence ID" value="MBB3948440.1"/>
    <property type="molecule type" value="Genomic_DNA"/>
</dbReference>
<name>A0A7W6G423_9HYPH</name>
<protein>
    <submittedName>
        <fullName evidence="1">Uncharacterized protein</fullName>
    </submittedName>
</protein>
<gene>
    <name evidence="1" type="ORF">GGQ73_004427</name>
</gene>
<dbReference type="Proteomes" id="UP000565286">
    <property type="component" value="Unassembled WGS sequence"/>
</dbReference>
<keyword evidence="2" id="KW-1185">Reference proteome</keyword>
<accession>A0A7W6G423</accession>
<comment type="caution">
    <text evidence="1">The sequence shown here is derived from an EMBL/GenBank/DDBJ whole genome shotgun (WGS) entry which is preliminary data.</text>
</comment>
<dbReference type="AlphaFoldDB" id="A0A7W6G423"/>
<reference evidence="1 2" key="1">
    <citation type="submission" date="2020-08" db="EMBL/GenBank/DDBJ databases">
        <title>Genomic Encyclopedia of Type Strains, Phase IV (KMG-IV): sequencing the most valuable type-strain genomes for metagenomic binning, comparative biology and taxonomic classification.</title>
        <authorList>
            <person name="Goeker M."/>
        </authorList>
    </citation>
    <scope>NUCLEOTIDE SEQUENCE [LARGE SCALE GENOMIC DNA]</scope>
    <source>
        <strain evidence="1 2">DSM 26438</strain>
    </source>
</reference>
<evidence type="ECO:0000313" key="2">
    <source>
        <dbReference type="Proteomes" id="UP000565286"/>
    </source>
</evidence>
<dbReference type="RefSeq" id="WP_183897769.1">
    <property type="nucleotide sequence ID" value="NZ_JACIDV010000018.1"/>
</dbReference>
<proteinExistence type="predicted"/>